<name>A0AAE0R2C3_9TELE</name>
<feature type="region of interest" description="Disordered" evidence="1">
    <location>
        <begin position="66"/>
        <end position="89"/>
    </location>
</feature>
<dbReference type="Proteomes" id="UP001274896">
    <property type="component" value="Unassembled WGS sequence"/>
</dbReference>
<proteinExistence type="predicted"/>
<comment type="caution">
    <text evidence="2">The sequence shown here is derived from an EMBL/GenBank/DDBJ whole genome shotgun (WGS) entry which is preliminary data.</text>
</comment>
<evidence type="ECO:0000313" key="2">
    <source>
        <dbReference type="EMBL" id="KAK3539631.1"/>
    </source>
</evidence>
<evidence type="ECO:0000256" key="1">
    <source>
        <dbReference type="SAM" id="MobiDB-lite"/>
    </source>
</evidence>
<gene>
    <name evidence="2" type="ORF">QTP70_011040</name>
</gene>
<feature type="non-terminal residue" evidence="2">
    <location>
        <position position="122"/>
    </location>
</feature>
<dbReference type="AlphaFoldDB" id="A0AAE0R2C3"/>
<reference evidence="2" key="1">
    <citation type="submission" date="2023-06" db="EMBL/GenBank/DDBJ databases">
        <title>Male Hemibagrus guttatus genome.</title>
        <authorList>
            <person name="Bian C."/>
        </authorList>
    </citation>
    <scope>NUCLEOTIDE SEQUENCE</scope>
    <source>
        <strain evidence="2">Male_cb2023</strain>
        <tissue evidence="2">Muscle</tissue>
    </source>
</reference>
<dbReference type="EMBL" id="JAUCMX010000007">
    <property type="protein sequence ID" value="KAK3539631.1"/>
    <property type="molecule type" value="Genomic_DNA"/>
</dbReference>
<evidence type="ECO:0000313" key="3">
    <source>
        <dbReference type="Proteomes" id="UP001274896"/>
    </source>
</evidence>
<protein>
    <submittedName>
        <fullName evidence="2">Uncharacterized protein</fullName>
    </submittedName>
</protein>
<accession>A0AAE0R2C3</accession>
<organism evidence="2 3">
    <name type="scientific">Hemibagrus guttatus</name>
    <dbReference type="NCBI Taxonomy" id="175788"/>
    <lineage>
        <taxon>Eukaryota</taxon>
        <taxon>Metazoa</taxon>
        <taxon>Chordata</taxon>
        <taxon>Craniata</taxon>
        <taxon>Vertebrata</taxon>
        <taxon>Euteleostomi</taxon>
        <taxon>Actinopterygii</taxon>
        <taxon>Neopterygii</taxon>
        <taxon>Teleostei</taxon>
        <taxon>Ostariophysi</taxon>
        <taxon>Siluriformes</taxon>
        <taxon>Bagridae</taxon>
        <taxon>Hemibagrus</taxon>
    </lineage>
</organism>
<keyword evidence="3" id="KW-1185">Reference proteome</keyword>
<sequence>MYSEKRPQRIKCKNVRAAACWKSATSSQCQCCARTQRGGTNTGGRFSTLSYLTRAAAMLSTLHRRGGHWRGRQGSAPFSSPAGEEDLSSRGTLLKLIRLTRYRAHHRHDAKSGRGSHESKTS</sequence>